<keyword evidence="1" id="KW-0636">Prenylation</keyword>
<keyword evidence="1" id="KW-1003">Cell membrane</keyword>
<dbReference type="Proteomes" id="UP000095283">
    <property type="component" value="Unplaced"/>
</dbReference>
<proteinExistence type="inferred from homology"/>
<dbReference type="UniPathway" id="UPA00163"/>
<keyword evidence="1" id="KW-0321">Glycogen metabolism</keyword>
<keyword evidence="2" id="KW-1185">Reference proteome</keyword>
<keyword evidence="1" id="KW-0119">Carbohydrate metabolism</keyword>
<accession>A0A1I7XSQ6</accession>
<name>A0A1I7XSQ6_HETBA</name>
<dbReference type="GO" id="GO:0005516">
    <property type="term" value="F:calmodulin binding"/>
    <property type="evidence" value="ECO:0007669"/>
    <property type="project" value="UniProtKB-KW"/>
</dbReference>
<dbReference type="PANTHER" id="PTHR10749:SF7">
    <property type="entry name" value="PHOSPHORYLASE B KINASE REGULATORY SUBUNIT ALPHA-RELATED"/>
    <property type="match status" value="1"/>
</dbReference>
<dbReference type="PANTHER" id="PTHR10749">
    <property type="entry name" value="PHOSPHORYLASE B KINASE REGULATORY SUBUNIT"/>
    <property type="match status" value="1"/>
</dbReference>
<sequence length="82" mass="9520">MRSRSGSGVRLDRILFMVEQTIFTHQNAITALFANQKEFPGHAWVRDNVYVAHSLWALYRAYMKSADFDEDLIKANELGLTW</sequence>
<evidence type="ECO:0000313" key="2">
    <source>
        <dbReference type="Proteomes" id="UP000095283"/>
    </source>
</evidence>
<reference evidence="3" key="1">
    <citation type="submission" date="2016-11" db="UniProtKB">
        <authorList>
            <consortium name="WormBaseParasite"/>
        </authorList>
    </citation>
    <scope>IDENTIFICATION</scope>
</reference>
<dbReference type="GO" id="GO:0005886">
    <property type="term" value="C:plasma membrane"/>
    <property type="evidence" value="ECO:0007669"/>
    <property type="project" value="UniProtKB-SubCell"/>
</dbReference>
<dbReference type="GO" id="GO:0005964">
    <property type="term" value="C:phosphorylase kinase complex"/>
    <property type="evidence" value="ECO:0007669"/>
    <property type="project" value="TreeGrafter"/>
</dbReference>
<comment type="subcellular location">
    <subcellularLocation>
        <location evidence="1">Cell membrane</location>
        <topology evidence="1">Lipid-anchor</topology>
        <orientation evidence="1">Cytoplasmic side</orientation>
    </subcellularLocation>
</comment>
<evidence type="ECO:0000313" key="3">
    <source>
        <dbReference type="WBParaSite" id="Hba_20521"/>
    </source>
</evidence>
<keyword evidence="1" id="KW-0472">Membrane</keyword>
<comment type="function">
    <text evidence="1">Phosphorylase b kinase catalyzes the phosphorylation of serine in certain substrates, including troponin I.</text>
</comment>
<dbReference type="WBParaSite" id="Hba_20521">
    <property type="protein sequence ID" value="Hba_20521"/>
    <property type="gene ID" value="Hba_20521"/>
</dbReference>
<comment type="similarity">
    <text evidence="1">Belongs to the phosphorylase b kinase regulatory chain family.</text>
</comment>
<protein>
    <recommendedName>
        <fullName evidence="1">Phosphorylase b kinase regulatory subunit</fullName>
    </recommendedName>
</protein>
<organism evidence="2 3">
    <name type="scientific">Heterorhabditis bacteriophora</name>
    <name type="common">Entomopathogenic nematode worm</name>
    <dbReference type="NCBI Taxonomy" id="37862"/>
    <lineage>
        <taxon>Eukaryota</taxon>
        <taxon>Metazoa</taxon>
        <taxon>Ecdysozoa</taxon>
        <taxon>Nematoda</taxon>
        <taxon>Chromadorea</taxon>
        <taxon>Rhabditida</taxon>
        <taxon>Rhabditina</taxon>
        <taxon>Rhabditomorpha</taxon>
        <taxon>Strongyloidea</taxon>
        <taxon>Heterorhabditidae</taxon>
        <taxon>Heterorhabditis</taxon>
    </lineage>
</organism>
<comment type="pathway">
    <text evidence="1">Glycan biosynthesis; glycogen metabolism.</text>
</comment>
<dbReference type="InterPro" id="IPR008734">
    <property type="entry name" value="PHK_A/B_su"/>
</dbReference>
<dbReference type="GO" id="GO:0005977">
    <property type="term" value="P:glycogen metabolic process"/>
    <property type="evidence" value="ECO:0007669"/>
    <property type="project" value="UniProtKB-UniPathway"/>
</dbReference>
<dbReference type="AlphaFoldDB" id="A0A1I7XSQ6"/>
<keyword evidence="1" id="KW-0449">Lipoprotein</keyword>
<evidence type="ECO:0000256" key="1">
    <source>
        <dbReference type="RuleBase" id="RU364123"/>
    </source>
</evidence>
<keyword evidence="1" id="KW-0112">Calmodulin-binding</keyword>